<feature type="compositionally biased region" description="Low complexity" evidence="1">
    <location>
        <begin position="377"/>
        <end position="440"/>
    </location>
</feature>
<dbReference type="Gene3D" id="3.80.10.10">
    <property type="entry name" value="Ribonuclease Inhibitor"/>
    <property type="match status" value="1"/>
</dbReference>
<keyword evidence="3" id="KW-1185">Reference proteome</keyword>
<feature type="compositionally biased region" description="Basic and acidic residues" evidence="1">
    <location>
        <begin position="73"/>
        <end position="100"/>
    </location>
</feature>
<proteinExistence type="predicted"/>
<reference evidence="2" key="1">
    <citation type="submission" date="2016-10" db="EMBL/GenBank/DDBJ databases">
        <authorList>
            <person name="Benchimol M."/>
            <person name="Almeida L.G."/>
            <person name="Vasconcelos A.T."/>
            <person name="Perreira-Neves A."/>
            <person name="Rosa I.A."/>
            <person name="Tasca T."/>
            <person name="Bogo M.R."/>
            <person name="de Souza W."/>
        </authorList>
    </citation>
    <scope>NUCLEOTIDE SEQUENCE [LARGE SCALE GENOMIC DNA]</scope>
    <source>
        <strain evidence="2">K</strain>
    </source>
</reference>
<accession>A0A1J4KZ81</accession>
<name>A0A1J4KZ81_9EUKA</name>
<comment type="caution">
    <text evidence="2">The sequence shown here is derived from an EMBL/GenBank/DDBJ whole genome shotgun (WGS) entry which is preliminary data.</text>
</comment>
<sequence length="845" mass="96839">MLTKSKTRSIPTLDSSDFMIPESETLLESKLVQQIIPGGEHRYVYLVVTEFNIHLFFRRNSPKSKTQRRNSPKSKDKPTNDSPKKSTEEASDKSSNHDIPKKFTSPPLVLIACHPFRDLVRLDALDEVTFRLTFKSENPYTFIEEKPSNILNIILDAITEIISPEFYPQIFTPTQLNKKINEDLYYCLKQRYRAILAWNQIFPTQFLLQSLDRFLKLKPKNIDLGIIEDLGFNVPIFLDAIGIQPAITTLIIPTRQQSNYYEILTQFLPHNSTLKNIIIHEPLNDAFLHFFTAIRKFRLVALESLEFVECRISTDMCKLIRKFLHHHTIEIIFTKCVILQCETNIISFCNYSSSKQNSDNINSAIVPGDGPNSYIQNNSTNNSNSSKIITKSNNNAGGKESNNLNGSNHNSHGNSQNSNNASSSNNNSNSSNHASNNNNSNNLNGIHLTSVWLNDSVALRTALFKISHISLRGCRIKINEFFTTLSISLSNLITLDLSKNSCMEPFSGKLAFPDTLKELYLNDVKWIEPNFTLVFNQACYHGQEISLSVANAFFLDRKKSFEKFYKNISNWSSSSLACLYWNCNTMNSKLCQFLLKCSNLKFLSLSGCKIKKPVTYSLQKLIENHKSLVILDIHGTPNNQLQSNIPKILGWIRKSKTIRRVDISHNNLDALCIQKLADLISSNLMLRQVLFSDLIIDDYQSFEPLVNALRERSMVIYIQFPEDFINKLKRKGLVSLEQINEIKPLFKDPLSPEKQDCHEQWQKLIDHDYQEYQQIEEAKGPAPQIVSTTAPSITDSEEYIPKESIRMIRMDLFEIPPPDNETLLAEFKTKHEIEEMRKILEKSIL</sequence>
<gene>
    <name evidence="2" type="ORF">TRFO_02741</name>
</gene>
<dbReference type="EMBL" id="MLAK01000111">
    <property type="protein sequence ID" value="OHT16466.1"/>
    <property type="molecule type" value="Genomic_DNA"/>
</dbReference>
<evidence type="ECO:0000256" key="1">
    <source>
        <dbReference type="SAM" id="MobiDB-lite"/>
    </source>
</evidence>
<evidence type="ECO:0000313" key="3">
    <source>
        <dbReference type="Proteomes" id="UP000179807"/>
    </source>
</evidence>
<evidence type="ECO:0008006" key="4">
    <source>
        <dbReference type="Google" id="ProtNLM"/>
    </source>
</evidence>
<feature type="region of interest" description="Disordered" evidence="1">
    <location>
        <begin position="62"/>
        <end position="100"/>
    </location>
</feature>
<organism evidence="2 3">
    <name type="scientific">Tritrichomonas foetus</name>
    <dbReference type="NCBI Taxonomy" id="1144522"/>
    <lineage>
        <taxon>Eukaryota</taxon>
        <taxon>Metamonada</taxon>
        <taxon>Parabasalia</taxon>
        <taxon>Tritrichomonadida</taxon>
        <taxon>Tritrichomonadidae</taxon>
        <taxon>Tritrichomonas</taxon>
    </lineage>
</organism>
<dbReference type="RefSeq" id="XP_068369602.1">
    <property type="nucleotide sequence ID" value="XM_068490876.1"/>
</dbReference>
<dbReference type="VEuPathDB" id="TrichDB:TRFO_02741"/>
<dbReference type="SUPFAM" id="SSF52047">
    <property type="entry name" value="RNI-like"/>
    <property type="match status" value="1"/>
</dbReference>
<dbReference type="AlphaFoldDB" id="A0A1J4KZ81"/>
<dbReference type="InterPro" id="IPR032675">
    <property type="entry name" value="LRR_dom_sf"/>
</dbReference>
<feature type="compositionally biased region" description="Basic residues" evidence="1">
    <location>
        <begin position="62"/>
        <end position="72"/>
    </location>
</feature>
<dbReference type="Proteomes" id="UP000179807">
    <property type="component" value="Unassembled WGS sequence"/>
</dbReference>
<protein>
    <recommendedName>
        <fullName evidence="4">Leucine Rich Repeat family protein</fullName>
    </recommendedName>
</protein>
<dbReference type="GeneID" id="94825580"/>
<feature type="region of interest" description="Disordered" evidence="1">
    <location>
        <begin position="372"/>
        <end position="440"/>
    </location>
</feature>
<evidence type="ECO:0000313" key="2">
    <source>
        <dbReference type="EMBL" id="OHT16466.1"/>
    </source>
</evidence>